<dbReference type="SUPFAM" id="SSF51735">
    <property type="entry name" value="NAD(P)-binding Rossmann-fold domains"/>
    <property type="match status" value="1"/>
</dbReference>
<evidence type="ECO:0000256" key="1">
    <source>
        <dbReference type="ARBA" id="ARBA00006484"/>
    </source>
</evidence>
<dbReference type="PANTHER" id="PTHR42760">
    <property type="entry name" value="SHORT-CHAIN DEHYDROGENASES/REDUCTASES FAMILY MEMBER"/>
    <property type="match status" value="1"/>
</dbReference>
<keyword evidence="4" id="KW-1185">Reference proteome</keyword>
<keyword evidence="2" id="KW-0560">Oxidoreductase</keyword>
<organism evidence="3 4">
    <name type="scientific">Aeromonas jandaei</name>
    <dbReference type="NCBI Taxonomy" id="650"/>
    <lineage>
        <taxon>Bacteria</taxon>
        <taxon>Pseudomonadati</taxon>
        <taxon>Pseudomonadota</taxon>
        <taxon>Gammaproteobacteria</taxon>
        <taxon>Aeromonadales</taxon>
        <taxon>Aeromonadaceae</taxon>
        <taxon>Aeromonas</taxon>
    </lineage>
</organism>
<accession>A0A7T4DQ82</accession>
<dbReference type="PANTHER" id="PTHR42760:SF133">
    <property type="entry name" value="3-OXOACYL-[ACYL-CARRIER-PROTEIN] REDUCTASE"/>
    <property type="match status" value="1"/>
</dbReference>
<dbReference type="Gene3D" id="3.40.50.720">
    <property type="entry name" value="NAD(P)-binding Rossmann-like Domain"/>
    <property type="match status" value="1"/>
</dbReference>
<reference evidence="3 4" key="1">
    <citation type="submission" date="2020-12" db="EMBL/GenBank/DDBJ databases">
        <title>FDA dAtabase for Regulatory Grade micrObial Sequences (FDA-ARGOS): Supporting development and validation of Infectious Disease Dx tests.</title>
        <authorList>
            <person name="Sproer C."/>
            <person name="Gronow S."/>
            <person name="Severitt S."/>
            <person name="Schroder I."/>
            <person name="Tallon L."/>
            <person name="Sadzewicz L."/>
            <person name="Zhao X."/>
            <person name="Boylan J."/>
            <person name="Ott S."/>
            <person name="Bowen H."/>
            <person name="Vavikolanu K."/>
            <person name="Mehta A."/>
            <person name="Aluvathingal J."/>
            <person name="Nadendla S."/>
            <person name="Lowell S."/>
            <person name="Myers T."/>
            <person name="Yan Y."/>
            <person name="Sichtig H."/>
        </authorList>
    </citation>
    <scope>NUCLEOTIDE SEQUENCE [LARGE SCALE GENOMIC DNA]</scope>
    <source>
        <strain evidence="3 4">FDAARGOS_986</strain>
    </source>
</reference>
<comment type="similarity">
    <text evidence="1">Belongs to the short-chain dehydrogenases/reductases (SDR) family.</text>
</comment>
<dbReference type="PROSITE" id="PS00061">
    <property type="entry name" value="ADH_SHORT"/>
    <property type="match status" value="1"/>
</dbReference>
<sequence>MLGLLQGKRVLITGAGRGIGLAIARQFASQGAELWLGGRDEVTMSQLATEIGTEFGVPCQPLCFDVADPSAVKQAFQQLFAQTRQLDVLVNNAGMLEEALLGMANQTHLQKTFSNNTFSVVYCSQYAVRLMQRSGGGSSIINLASLMGQVGAAGLSSYAGSKAAVIGITQSLAKELAASQIRVNAIAPGFIDTDMAHAIPQDKFAERVASIAMGRIGTPDEVAKVALFLASDLSSYVTGQVIGVDGGMVI</sequence>
<evidence type="ECO:0000313" key="3">
    <source>
        <dbReference type="EMBL" id="QQB20436.1"/>
    </source>
</evidence>
<protein>
    <submittedName>
        <fullName evidence="3">SDR family oxidoreductase</fullName>
    </submittedName>
</protein>
<dbReference type="Pfam" id="PF13561">
    <property type="entry name" value="adh_short_C2"/>
    <property type="match status" value="1"/>
</dbReference>
<dbReference type="EMBL" id="CP066092">
    <property type="protein sequence ID" value="QQB20436.1"/>
    <property type="molecule type" value="Genomic_DNA"/>
</dbReference>
<evidence type="ECO:0000256" key="2">
    <source>
        <dbReference type="ARBA" id="ARBA00023002"/>
    </source>
</evidence>
<name>A0A7T4DQ82_AERJA</name>
<gene>
    <name evidence="3" type="ORF">I6H43_02520</name>
</gene>
<dbReference type="PRINTS" id="PR00080">
    <property type="entry name" value="SDRFAMILY"/>
</dbReference>
<dbReference type="InterPro" id="IPR020904">
    <property type="entry name" value="Sc_DH/Rdtase_CS"/>
</dbReference>
<dbReference type="Proteomes" id="UP000595481">
    <property type="component" value="Chromosome"/>
</dbReference>
<evidence type="ECO:0000313" key="4">
    <source>
        <dbReference type="Proteomes" id="UP000595481"/>
    </source>
</evidence>
<dbReference type="InterPro" id="IPR002347">
    <property type="entry name" value="SDR_fam"/>
</dbReference>
<proteinExistence type="inferred from homology"/>
<dbReference type="RefSeq" id="WP_042033466.1">
    <property type="nucleotide sequence ID" value="NZ_CAWMFX010000057.1"/>
</dbReference>
<dbReference type="InterPro" id="IPR036291">
    <property type="entry name" value="NAD(P)-bd_dom_sf"/>
</dbReference>
<dbReference type="NCBIfam" id="NF005559">
    <property type="entry name" value="PRK07231.1"/>
    <property type="match status" value="1"/>
</dbReference>
<dbReference type="GeneID" id="69550122"/>
<dbReference type="PRINTS" id="PR00081">
    <property type="entry name" value="GDHRDH"/>
</dbReference>